<feature type="region of interest" description="Disordered" evidence="1">
    <location>
        <begin position="198"/>
        <end position="226"/>
    </location>
</feature>
<name>A0A8T1W5I0_9STRA</name>
<evidence type="ECO:0000313" key="3">
    <source>
        <dbReference type="EMBL" id="KAG7388526.1"/>
    </source>
</evidence>
<evidence type="ECO:0000313" key="4">
    <source>
        <dbReference type="Proteomes" id="UP000694044"/>
    </source>
</evidence>
<feature type="domain" description="DUF6818" evidence="2">
    <location>
        <begin position="107"/>
        <end position="154"/>
    </location>
</feature>
<feature type="compositionally biased region" description="Basic and acidic residues" evidence="1">
    <location>
        <begin position="312"/>
        <end position="327"/>
    </location>
</feature>
<evidence type="ECO:0000256" key="1">
    <source>
        <dbReference type="SAM" id="MobiDB-lite"/>
    </source>
</evidence>
<gene>
    <name evidence="3" type="ORF">PHYPSEUDO_012312</name>
</gene>
<dbReference type="EMBL" id="JAGDFM010000059">
    <property type="protein sequence ID" value="KAG7388526.1"/>
    <property type="molecule type" value="Genomic_DNA"/>
</dbReference>
<feature type="region of interest" description="Disordered" evidence="1">
    <location>
        <begin position="152"/>
        <end position="186"/>
    </location>
</feature>
<feature type="compositionally biased region" description="Low complexity" evidence="1">
    <location>
        <begin position="198"/>
        <end position="207"/>
    </location>
</feature>
<accession>A0A8T1W5I0</accession>
<reference evidence="3" key="1">
    <citation type="submission" date="2021-02" db="EMBL/GenBank/DDBJ databases">
        <authorList>
            <person name="Palmer J.M."/>
        </authorList>
    </citation>
    <scope>NUCLEOTIDE SEQUENCE</scope>
    <source>
        <strain evidence="3">SCRP734</strain>
    </source>
</reference>
<dbReference type="InterPro" id="IPR049203">
    <property type="entry name" value="DUF6818"/>
</dbReference>
<comment type="caution">
    <text evidence="3">The sequence shown here is derived from an EMBL/GenBank/DDBJ whole genome shotgun (WGS) entry which is preliminary data.</text>
</comment>
<feature type="compositionally biased region" description="Polar residues" evidence="1">
    <location>
        <begin position="166"/>
        <end position="184"/>
    </location>
</feature>
<protein>
    <recommendedName>
        <fullName evidence="2">DUF6818 domain-containing protein</fullName>
    </recommendedName>
</protein>
<feature type="compositionally biased region" description="Polar residues" evidence="1">
    <location>
        <begin position="214"/>
        <end position="226"/>
    </location>
</feature>
<dbReference type="Proteomes" id="UP000694044">
    <property type="component" value="Unassembled WGS sequence"/>
</dbReference>
<dbReference type="Pfam" id="PF20681">
    <property type="entry name" value="DUF6818"/>
    <property type="match status" value="1"/>
</dbReference>
<keyword evidence="4" id="KW-1185">Reference proteome</keyword>
<feature type="region of interest" description="Disordered" evidence="1">
    <location>
        <begin position="296"/>
        <end position="327"/>
    </location>
</feature>
<dbReference type="AlphaFoldDB" id="A0A8T1W5I0"/>
<evidence type="ECO:0000259" key="2">
    <source>
        <dbReference type="Pfam" id="PF20681"/>
    </source>
</evidence>
<dbReference type="OrthoDB" id="129740at2759"/>
<organism evidence="3 4">
    <name type="scientific">Phytophthora pseudosyringae</name>
    <dbReference type="NCBI Taxonomy" id="221518"/>
    <lineage>
        <taxon>Eukaryota</taxon>
        <taxon>Sar</taxon>
        <taxon>Stramenopiles</taxon>
        <taxon>Oomycota</taxon>
        <taxon>Peronosporomycetes</taxon>
        <taxon>Peronosporales</taxon>
        <taxon>Peronosporaceae</taxon>
        <taxon>Phytophthora</taxon>
    </lineage>
</organism>
<sequence length="410" mass="44772">MIYHMVVISVARFIIRDRGDWTDSGTKLATLRTQRTVRAILGAHVILAGYSRGGVHVRATQASIGLFRVPRGLSTKSQYLENAFAARMLKIGPEASPAVPALLSSWKFKDLYSKKKLTRDGETPVHIGWAKEIQQTIEVLIASRTTFDGHDDYGDAMRSKGLNPKGIQTTEGEHQGTASTTNASGVVEDPAVAETLAASSDDQAQSSGEYPRTLSHSVPGTTLTSTGEEVDACLATELELSETWANDPDDEEKTAEVIVDDLERDDADIHIQLSNGERRGTPGQFRVQNRWVPTTGEASSVADGGFPTGDPLSRDPARSVADTREQHKYPRLSASLARLGGRDLGIYRDNIENLAKRSPSEGSEATYNRAKRARVNRQLTEMEKQLSEATSGEGTGRSDMTQMILLFRQD</sequence>
<proteinExistence type="predicted"/>